<comment type="subunit">
    <text evidence="3">Homodimer.</text>
</comment>
<dbReference type="Ensembl" id="ENSSFOT00015058835.1">
    <property type="protein sequence ID" value="ENSSFOP00015062813.1"/>
    <property type="gene ID" value="ENSSFOG00015014636.2"/>
</dbReference>
<keyword evidence="7 14" id="KW-0067">ATP-binding</keyword>
<dbReference type="Ensembl" id="ENSSFOT00015065033.1">
    <property type="protein sequence ID" value="ENSSFOP00015041013.1"/>
    <property type="gene ID" value="ENSSFOG00015014636.2"/>
</dbReference>
<evidence type="ECO:0000256" key="1">
    <source>
        <dbReference type="ARBA" id="ARBA00004123"/>
    </source>
</evidence>
<evidence type="ECO:0000256" key="9">
    <source>
        <dbReference type="ARBA" id="ARBA00047656"/>
    </source>
</evidence>
<evidence type="ECO:0000256" key="5">
    <source>
        <dbReference type="ARBA" id="ARBA00022741"/>
    </source>
</evidence>
<evidence type="ECO:0000256" key="4">
    <source>
        <dbReference type="ARBA" id="ARBA00022679"/>
    </source>
</evidence>
<accession>A0A8C9VNT4</accession>
<evidence type="ECO:0000313" key="16">
    <source>
        <dbReference type="Ensembl" id="ENSSFOP00015062813.1"/>
    </source>
</evidence>
<feature type="binding site" evidence="13">
    <location>
        <position position="97"/>
    </location>
    <ligand>
        <name>substrate</name>
    </ligand>
</feature>
<comment type="catalytic activity">
    <reaction evidence="9">
        <text>2'-deoxyguanosine + ATP = dGMP + ADP + H(+)</text>
        <dbReference type="Rhea" id="RHEA:19201"/>
        <dbReference type="ChEBI" id="CHEBI:15378"/>
        <dbReference type="ChEBI" id="CHEBI:17172"/>
        <dbReference type="ChEBI" id="CHEBI:30616"/>
        <dbReference type="ChEBI" id="CHEBI:57673"/>
        <dbReference type="ChEBI" id="CHEBI:456216"/>
        <dbReference type="EC" id="2.7.1.113"/>
    </reaction>
</comment>
<dbReference type="GO" id="GO:0004138">
    <property type="term" value="F:deoxyguanosine kinase activity"/>
    <property type="evidence" value="ECO:0007669"/>
    <property type="project" value="UniProtKB-EC"/>
</dbReference>
<evidence type="ECO:0000256" key="10">
    <source>
        <dbReference type="ARBA" id="ARBA00048193"/>
    </source>
</evidence>
<dbReference type="InterPro" id="IPR050566">
    <property type="entry name" value="Deoxyribonucleoside_kinase"/>
</dbReference>
<dbReference type="CDD" id="cd01673">
    <property type="entry name" value="dNK"/>
    <property type="match status" value="1"/>
</dbReference>
<dbReference type="InterPro" id="IPR002624">
    <property type="entry name" value="DCK/DGK"/>
</dbReference>
<dbReference type="GO" id="GO:0005739">
    <property type="term" value="C:mitochondrion"/>
    <property type="evidence" value="ECO:0007669"/>
    <property type="project" value="TreeGrafter"/>
</dbReference>
<feature type="binding site" evidence="13">
    <location>
        <position position="133"/>
    </location>
    <ligand>
        <name>substrate</name>
    </ligand>
</feature>
<name>A0A8C9VNT4_SCLFO</name>
<organism evidence="16 17">
    <name type="scientific">Scleropages formosus</name>
    <name type="common">Asian bonytongue</name>
    <name type="synonym">Osteoglossum formosum</name>
    <dbReference type="NCBI Taxonomy" id="113540"/>
    <lineage>
        <taxon>Eukaryota</taxon>
        <taxon>Metazoa</taxon>
        <taxon>Chordata</taxon>
        <taxon>Craniata</taxon>
        <taxon>Vertebrata</taxon>
        <taxon>Euteleostomi</taxon>
        <taxon>Actinopterygii</taxon>
        <taxon>Neopterygii</taxon>
        <taxon>Teleostei</taxon>
        <taxon>Osteoglossocephala</taxon>
        <taxon>Osteoglossomorpha</taxon>
        <taxon>Osteoglossiformes</taxon>
        <taxon>Osteoglossidae</taxon>
        <taxon>Scleropages</taxon>
    </lineage>
</organism>
<feature type="active site" description="Proton acceptor" evidence="12">
    <location>
        <position position="127"/>
    </location>
</feature>
<evidence type="ECO:0000256" key="14">
    <source>
        <dbReference type="PIRSR" id="PIRSR000705-3"/>
    </source>
</evidence>
<feature type="binding site" evidence="14">
    <location>
        <begin position="240"/>
        <end position="242"/>
    </location>
    <ligand>
        <name>ATP</name>
        <dbReference type="ChEBI" id="CHEBI:30616"/>
    </ligand>
</feature>
<evidence type="ECO:0000256" key="7">
    <source>
        <dbReference type="ARBA" id="ARBA00022840"/>
    </source>
</evidence>
<evidence type="ECO:0000256" key="3">
    <source>
        <dbReference type="ARBA" id="ARBA00011738"/>
    </source>
</evidence>
<comment type="catalytic activity">
    <reaction evidence="10">
        <text>2'-deoxycytidine + a ribonucleoside 5'-triphosphate = dCMP + a ribonucleoside 5'-diphosphate + H(+)</text>
        <dbReference type="Rhea" id="RHEA:20061"/>
        <dbReference type="ChEBI" id="CHEBI:15378"/>
        <dbReference type="ChEBI" id="CHEBI:15698"/>
        <dbReference type="ChEBI" id="CHEBI:57566"/>
        <dbReference type="ChEBI" id="CHEBI:57930"/>
        <dbReference type="ChEBI" id="CHEBI:61557"/>
        <dbReference type="EC" id="2.7.1.74"/>
    </reaction>
</comment>
<dbReference type="InterPro" id="IPR027417">
    <property type="entry name" value="P-loop_NTPase"/>
</dbReference>
<dbReference type="Pfam" id="PF01712">
    <property type="entry name" value="dNK"/>
    <property type="match status" value="1"/>
</dbReference>
<feature type="binding site" evidence="13">
    <location>
        <position position="53"/>
    </location>
    <ligand>
        <name>substrate</name>
    </ligand>
</feature>
<dbReference type="FunFam" id="3.40.50.300:FF:000461">
    <property type="entry name" value="Deoxycytidine kinase"/>
    <property type="match status" value="1"/>
</dbReference>
<keyword evidence="6" id="KW-0418">Kinase</keyword>
<reference evidence="16 17" key="1">
    <citation type="submission" date="2019-04" db="EMBL/GenBank/DDBJ databases">
        <authorList>
            <consortium name="Wellcome Sanger Institute Data Sharing"/>
        </authorList>
    </citation>
    <scope>NUCLEOTIDE SEQUENCE [LARGE SCALE GENOMIC DNA]</scope>
</reference>
<keyword evidence="4" id="KW-0808">Transferase</keyword>
<dbReference type="PANTHER" id="PTHR10513:SF19">
    <property type="entry name" value="DEOXYCYTIDINE KINASE"/>
    <property type="match status" value="1"/>
</dbReference>
<feature type="binding site" evidence="14">
    <location>
        <begin position="28"/>
        <end position="36"/>
    </location>
    <ligand>
        <name>ATP</name>
        <dbReference type="ChEBI" id="CHEBI:30616"/>
    </ligand>
</feature>
<dbReference type="SUPFAM" id="SSF52540">
    <property type="entry name" value="P-loop containing nucleoside triphosphate hydrolases"/>
    <property type="match status" value="1"/>
</dbReference>
<proteinExistence type="inferred from homology"/>
<protein>
    <submittedName>
        <fullName evidence="16">Deoxycytidine kinase</fullName>
    </submittedName>
</protein>
<comment type="similarity">
    <text evidence="2">Belongs to the DCK/DGK family.</text>
</comment>
<feature type="binding site" evidence="13">
    <location>
        <position position="128"/>
    </location>
    <ligand>
        <name>substrate</name>
    </ligand>
</feature>
<dbReference type="GO" id="GO:0004136">
    <property type="term" value="F:deoxyadenosine kinase activity"/>
    <property type="evidence" value="ECO:0007669"/>
    <property type="project" value="UniProtKB-EC"/>
</dbReference>
<keyword evidence="5 14" id="KW-0547">Nucleotide-binding</keyword>
<dbReference type="AlphaFoldDB" id="A0A8C9VNT4"/>
<dbReference type="PIRSF" id="PIRSF000705">
    <property type="entry name" value="DNK"/>
    <property type="match status" value="1"/>
</dbReference>
<dbReference type="GO" id="GO:0005524">
    <property type="term" value="F:ATP binding"/>
    <property type="evidence" value="ECO:0007669"/>
    <property type="project" value="UniProtKB-KW"/>
</dbReference>
<comment type="catalytic activity">
    <reaction evidence="11">
        <text>2'-deoxyadenosine + ATP = dAMP + ADP + H(+)</text>
        <dbReference type="Rhea" id="RHEA:23452"/>
        <dbReference type="ChEBI" id="CHEBI:15378"/>
        <dbReference type="ChEBI" id="CHEBI:17256"/>
        <dbReference type="ChEBI" id="CHEBI:30616"/>
        <dbReference type="ChEBI" id="CHEBI:58245"/>
        <dbReference type="ChEBI" id="CHEBI:456216"/>
        <dbReference type="EC" id="2.7.1.76"/>
    </reaction>
</comment>
<reference evidence="16" key="2">
    <citation type="submission" date="2025-05" db="UniProtKB">
        <authorList>
            <consortium name="Ensembl"/>
        </authorList>
    </citation>
    <scope>IDENTIFICATION</scope>
</reference>
<dbReference type="OrthoDB" id="567086at2759"/>
<dbReference type="InterPro" id="IPR031314">
    <property type="entry name" value="DNK_dom"/>
</dbReference>
<dbReference type="PANTHER" id="PTHR10513">
    <property type="entry name" value="DEOXYNUCLEOSIDE KINASE"/>
    <property type="match status" value="1"/>
</dbReference>
<evidence type="ECO:0000256" key="12">
    <source>
        <dbReference type="PIRSR" id="PIRSR000705-1"/>
    </source>
</evidence>
<dbReference type="KEGG" id="sfm:108938663"/>
<dbReference type="KEGG" id="sfm:114912476"/>
<feature type="domain" description="Deoxynucleoside kinase" evidence="15">
    <location>
        <begin position="24"/>
        <end position="260"/>
    </location>
</feature>
<dbReference type="GO" id="GO:0005634">
    <property type="term" value="C:nucleus"/>
    <property type="evidence" value="ECO:0007669"/>
    <property type="project" value="UniProtKB-SubCell"/>
</dbReference>
<dbReference type="Ensembl" id="ENSSFOT00015023006.2">
    <property type="protein sequence ID" value="ENSSFOP00015022756.1"/>
    <property type="gene ID" value="ENSSFOG00015014636.2"/>
</dbReference>
<sequence>MSPVSKRSCPSPPNDSLGTRLKRISIEGNIAAGKSTFVQLLEDYSKDWEVVPEPIARWCNVQTAHSEFEELTTSQKSGGNVLQLMYEKPERWAYTFQSYACMSRVRAQMKSTNGKIQEAENPVQFFERSVYSDRYIFAANLYESECLNDTEWAIYQDWHGWLHKQFGKHIELDGIIYLRASPEKCLERLHIRGRAEEQGIPLEYLEKLHFKHESWLQHKTMHMEFQYLNELPVLTLDVNEDFKGKKAKCADMLEKVKEFLSTL</sequence>
<evidence type="ECO:0000256" key="6">
    <source>
        <dbReference type="ARBA" id="ARBA00022777"/>
    </source>
</evidence>
<feature type="binding site" evidence="13">
    <location>
        <position position="197"/>
    </location>
    <ligand>
        <name>substrate</name>
    </ligand>
</feature>
<evidence type="ECO:0000256" key="11">
    <source>
        <dbReference type="ARBA" id="ARBA00048675"/>
    </source>
</evidence>
<keyword evidence="17" id="KW-1185">Reference proteome</keyword>
<feature type="binding site" evidence="14">
    <location>
        <begin position="188"/>
        <end position="192"/>
    </location>
    <ligand>
        <name>ATP</name>
        <dbReference type="ChEBI" id="CHEBI:30616"/>
    </ligand>
</feature>
<comment type="subcellular location">
    <subcellularLocation>
        <location evidence="1">Nucleus</location>
    </subcellularLocation>
</comment>
<evidence type="ECO:0000256" key="8">
    <source>
        <dbReference type="ARBA" id="ARBA00023242"/>
    </source>
</evidence>
<dbReference type="Gene3D" id="3.40.50.300">
    <property type="entry name" value="P-loop containing nucleotide triphosphate hydrolases"/>
    <property type="match status" value="1"/>
</dbReference>
<evidence type="ECO:0000256" key="2">
    <source>
        <dbReference type="ARBA" id="ARBA00007420"/>
    </source>
</evidence>
<evidence type="ECO:0000256" key="13">
    <source>
        <dbReference type="PIRSR" id="PIRSR000705-2"/>
    </source>
</evidence>
<gene>
    <name evidence="16" type="primary">DCK</name>
</gene>
<keyword evidence="8" id="KW-0539">Nucleus</keyword>
<feature type="binding site" evidence="13">
    <location>
        <position position="86"/>
    </location>
    <ligand>
        <name>substrate</name>
    </ligand>
</feature>
<evidence type="ECO:0000313" key="17">
    <source>
        <dbReference type="Proteomes" id="UP000694397"/>
    </source>
</evidence>
<dbReference type="GeneTree" id="ENSGT00940000157321"/>
<dbReference type="Proteomes" id="UP000694397">
    <property type="component" value="Chromosome 17"/>
</dbReference>
<evidence type="ECO:0000259" key="15">
    <source>
        <dbReference type="Pfam" id="PF01712"/>
    </source>
</evidence>
<dbReference type="GO" id="GO:0004137">
    <property type="term" value="F:deoxycytidine kinase activity"/>
    <property type="evidence" value="ECO:0007669"/>
    <property type="project" value="UniProtKB-EC"/>
</dbReference>